<keyword evidence="3" id="KW-1185">Reference proteome</keyword>
<evidence type="ECO:0000256" key="1">
    <source>
        <dbReference type="SAM" id="MobiDB-lite"/>
    </source>
</evidence>
<dbReference type="AlphaFoldDB" id="A0A9W8XG46"/>
<organism evidence="2 3">
    <name type="scientific">Didymosphaeria variabile</name>
    <dbReference type="NCBI Taxonomy" id="1932322"/>
    <lineage>
        <taxon>Eukaryota</taxon>
        <taxon>Fungi</taxon>
        <taxon>Dikarya</taxon>
        <taxon>Ascomycota</taxon>
        <taxon>Pezizomycotina</taxon>
        <taxon>Dothideomycetes</taxon>
        <taxon>Pleosporomycetidae</taxon>
        <taxon>Pleosporales</taxon>
        <taxon>Massarineae</taxon>
        <taxon>Didymosphaeriaceae</taxon>
        <taxon>Didymosphaeria</taxon>
    </lineage>
</organism>
<feature type="compositionally biased region" description="Basic and acidic residues" evidence="1">
    <location>
        <begin position="69"/>
        <end position="82"/>
    </location>
</feature>
<gene>
    <name evidence="2" type="ORF">N0V89_008525</name>
</gene>
<name>A0A9W8XG46_9PLEO</name>
<dbReference type="GeneID" id="80912055"/>
<reference evidence="2" key="1">
    <citation type="submission" date="2022-10" db="EMBL/GenBank/DDBJ databases">
        <title>Tapping the CABI collections for fungal endophytes: first genome assemblies for Collariella, Neodidymelliopsis, Ascochyta clinopodiicola, Didymella pomorum, Didymosphaeria variabile, Neocosmospora piperis and Neocucurbitaria cava.</title>
        <authorList>
            <person name="Hill R."/>
        </authorList>
    </citation>
    <scope>NUCLEOTIDE SEQUENCE</scope>
    <source>
        <strain evidence="2">IMI 356815</strain>
    </source>
</reference>
<dbReference type="EMBL" id="JAPEUX010000006">
    <property type="protein sequence ID" value="KAJ4349905.1"/>
    <property type="molecule type" value="Genomic_DNA"/>
</dbReference>
<accession>A0A9W8XG46</accession>
<evidence type="ECO:0000313" key="3">
    <source>
        <dbReference type="Proteomes" id="UP001140513"/>
    </source>
</evidence>
<proteinExistence type="predicted"/>
<protein>
    <submittedName>
        <fullName evidence="2">Uncharacterized protein</fullName>
    </submittedName>
</protein>
<feature type="compositionally biased region" description="Basic and acidic residues" evidence="1">
    <location>
        <begin position="36"/>
        <end position="54"/>
    </location>
</feature>
<sequence length="222" mass="24728">MSFDTKANPIEIFSSSSDSSDFSEYEECVQSPPSGTKEDPITLLSDSDREDRESTPAPVLALGSSKRPNTLDHSESEEEPPKKKSRSLSPQPARLRLFLAIPANIQEHPELLRHEPAAAPASLEDNFVAPIIDKSARLTALLRAPLRSPSRFEFAQRGYEPLRKVTPDLSREPSVFGKVEGEGDWVVVEDEEDDVMVVEDDEEEVVVILKVDEDEGYEGDEY</sequence>
<dbReference type="RefSeq" id="XP_056068835.1">
    <property type="nucleotide sequence ID" value="XM_056217279.1"/>
</dbReference>
<dbReference type="Proteomes" id="UP001140513">
    <property type="component" value="Unassembled WGS sequence"/>
</dbReference>
<comment type="caution">
    <text evidence="2">The sequence shown here is derived from an EMBL/GenBank/DDBJ whole genome shotgun (WGS) entry which is preliminary data.</text>
</comment>
<evidence type="ECO:0000313" key="2">
    <source>
        <dbReference type="EMBL" id="KAJ4349905.1"/>
    </source>
</evidence>
<feature type="region of interest" description="Disordered" evidence="1">
    <location>
        <begin position="1"/>
        <end position="91"/>
    </location>
</feature>